<organism evidence="2 3">
    <name type="scientific">Apiospora rasikravindrae</name>
    <dbReference type="NCBI Taxonomy" id="990691"/>
    <lineage>
        <taxon>Eukaryota</taxon>
        <taxon>Fungi</taxon>
        <taxon>Dikarya</taxon>
        <taxon>Ascomycota</taxon>
        <taxon>Pezizomycotina</taxon>
        <taxon>Sordariomycetes</taxon>
        <taxon>Xylariomycetidae</taxon>
        <taxon>Amphisphaeriales</taxon>
        <taxon>Apiosporaceae</taxon>
        <taxon>Apiospora</taxon>
    </lineage>
</organism>
<evidence type="ECO:0000313" key="3">
    <source>
        <dbReference type="Proteomes" id="UP001444661"/>
    </source>
</evidence>
<name>A0ABR1RYW1_9PEZI</name>
<evidence type="ECO:0000313" key="2">
    <source>
        <dbReference type="EMBL" id="KAK8022672.1"/>
    </source>
</evidence>
<comment type="caution">
    <text evidence="2">The sequence shown here is derived from an EMBL/GenBank/DDBJ whole genome shotgun (WGS) entry which is preliminary data.</text>
</comment>
<gene>
    <name evidence="2" type="ORF">PG993_013439</name>
</gene>
<sequence>MAQTLSDDIFWHTAKWFLDDPVDVFNLARTCHSLWNLLETEMYKTEIFWTDRKEKNERWEDHPFARAWTYRDIEWDGPLTPDTGLFPHEAIASPAPYIPKYDDTEDEDDEEKAGPTAGEEPPRWKGLTIL</sequence>
<accession>A0ABR1RYW1</accession>
<evidence type="ECO:0000256" key="1">
    <source>
        <dbReference type="SAM" id="MobiDB-lite"/>
    </source>
</evidence>
<protein>
    <recommendedName>
        <fullName evidence="4">F-box domain-containing protein</fullName>
    </recommendedName>
</protein>
<feature type="region of interest" description="Disordered" evidence="1">
    <location>
        <begin position="84"/>
        <end position="130"/>
    </location>
</feature>
<dbReference type="Proteomes" id="UP001444661">
    <property type="component" value="Unassembled WGS sequence"/>
</dbReference>
<keyword evidence="3" id="KW-1185">Reference proteome</keyword>
<reference evidence="2 3" key="1">
    <citation type="submission" date="2023-01" db="EMBL/GenBank/DDBJ databases">
        <title>Analysis of 21 Apiospora genomes using comparative genomics revels a genus with tremendous synthesis potential of carbohydrate active enzymes and secondary metabolites.</title>
        <authorList>
            <person name="Sorensen T."/>
        </authorList>
    </citation>
    <scope>NUCLEOTIDE SEQUENCE [LARGE SCALE GENOMIC DNA]</scope>
    <source>
        <strain evidence="2 3">CBS 33761</strain>
    </source>
</reference>
<proteinExistence type="predicted"/>
<dbReference type="EMBL" id="JAQQWK010000012">
    <property type="protein sequence ID" value="KAK8022672.1"/>
    <property type="molecule type" value="Genomic_DNA"/>
</dbReference>
<evidence type="ECO:0008006" key="4">
    <source>
        <dbReference type="Google" id="ProtNLM"/>
    </source>
</evidence>